<dbReference type="EC" id="1.8.1.4" evidence="3 13"/>
<reference evidence="16 17" key="1">
    <citation type="submission" date="2021-01" db="EMBL/GenBank/DDBJ databases">
        <title>Genomic Encyclopedia of Type Strains, Phase IV (KMG-IV): sequencing the most valuable type-strain genomes for metagenomic binning, comparative biology and taxonomic classification.</title>
        <authorList>
            <person name="Goeker M."/>
        </authorList>
    </citation>
    <scope>NUCLEOTIDE SEQUENCE [LARGE SCALE GENOMIC DNA]</scope>
    <source>
        <strain evidence="16 17">DSM 24436</strain>
    </source>
</reference>
<keyword evidence="17" id="KW-1185">Reference proteome</keyword>
<dbReference type="InterPro" id="IPR016156">
    <property type="entry name" value="FAD/NAD-linked_Rdtase_dimer_sf"/>
</dbReference>
<evidence type="ECO:0000256" key="3">
    <source>
        <dbReference type="ARBA" id="ARBA00012608"/>
    </source>
</evidence>
<dbReference type="InterPro" id="IPR036188">
    <property type="entry name" value="FAD/NAD-bd_sf"/>
</dbReference>
<evidence type="ECO:0000259" key="15">
    <source>
        <dbReference type="Pfam" id="PF07992"/>
    </source>
</evidence>
<dbReference type="NCBIfam" id="TIGR01350">
    <property type="entry name" value="lipoamide_DH"/>
    <property type="match status" value="1"/>
</dbReference>
<dbReference type="PANTHER" id="PTHR22912:SF217">
    <property type="entry name" value="DIHYDROLIPOYL DEHYDROGENASE"/>
    <property type="match status" value="1"/>
</dbReference>
<evidence type="ECO:0000256" key="9">
    <source>
        <dbReference type="ARBA" id="ARBA00023027"/>
    </source>
</evidence>
<name>A0ABS2MN39_9FIRM</name>
<evidence type="ECO:0000256" key="12">
    <source>
        <dbReference type="ARBA" id="ARBA00049187"/>
    </source>
</evidence>
<dbReference type="PRINTS" id="PR00411">
    <property type="entry name" value="PNDRDTASEI"/>
</dbReference>
<evidence type="ECO:0000256" key="2">
    <source>
        <dbReference type="ARBA" id="ARBA00007532"/>
    </source>
</evidence>
<dbReference type="InterPro" id="IPR006258">
    <property type="entry name" value="Lipoamide_DH"/>
</dbReference>
<dbReference type="InterPro" id="IPR012999">
    <property type="entry name" value="Pyr_OxRdtase_I_AS"/>
</dbReference>
<evidence type="ECO:0000256" key="1">
    <source>
        <dbReference type="ARBA" id="ARBA00004496"/>
    </source>
</evidence>
<comment type="subcellular location">
    <subcellularLocation>
        <location evidence="1">Cytoplasm</location>
    </subcellularLocation>
</comment>
<evidence type="ECO:0000256" key="13">
    <source>
        <dbReference type="RuleBase" id="RU003692"/>
    </source>
</evidence>
<evidence type="ECO:0000313" key="17">
    <source>
        <dbReference type="Proteomes" id="UP000767854"/>
    </source>
</evidence>
<dbReference type="InterPro" id="IPR023753">
    <property type="entry name" value="FAD/NAD-binding_dom"/>
</dbReference>
<gene>
    <name evidence="16" type="ORF">JOC49_000334</name>
</gene>
<comment type="similarity">
    <text evidence="2 13">Belongs to the class-I pyridine nucleotide-disulfide oxidoreductase family.</text>
</comment>
<comment type="caution">
    <text evidence="16">The sequence shown here is derived from an EMBL/GenBank/DDBJ whole genome shotgun (WGS) entry which is preliminary data.</text>
</comment>
<keyword evidence="11 13" id="KW-0676">Redox-active center</keyword>
<evidence type="ECO:0000256" key="6">
    <source>
        <dbReference type="ARBA" id="ARBA00022630"/>
    </source>
</evidence>
<comment type="catalytic activity">
    <reaction evidence="12 13">
        <text>N(6)-[(R)-dihydrolipoyl]-L-lysyl-[protein] + NAD(+) = N(6)-[(R)-lipoyl]-L-lysyl-[protein] + NADH + H(+)</text>
        <dbReference type="Rhea" id="RHEA:15045"/>
        <dbReference type="Rhea" id="RHEA-COMP:10474"/>
        <dbReference type="Rhea" id="RHEA-COMP:10475"/>
        <dbReference type="ChEBI" id="CHEBI:15378"/>
        <dbReference type="ChEBI" id="CHEBI:57540"/>
        <dbReference type="ChEBI" id="CHEBI:57945"/>
        <dbReference type="ChEBI" id="CHEBI:83099"/>
        <dbReference type="ChEBI" id="CHEBI:83100"/>
        <dbReference type="EC" id="1.8.1.4"/>
    </reaction>
</comment>
<dbReference type="GO" id="GO:0004148">
    <property type="term" value="F:dihydrolipoyl dehydrogenase (NADH) activity"/>
    <property type="evidence" value="ECO:0007669"/>
    <property type="project" value="UniProtKB-EC"/>
</dbReference>
<protein>
    <recommendedName>
        <fullName evidence="4 13">Dihydrolipoyl dehydrogenase</fullName>
        <ecNumber evidence="3 13">1.8.1.4</ecNumber>
    </recommendedName>
</protein>
<dbReference type="Gene3D" id="3.50.50.60">
    <property type="entry name" value="FAD/NAD(P)-binding domain"/>
    <property type="match status" value="2"/>
</dbReference>
<dbReference type="SUPFAM" id="SSF55424">
    <property type="entry name" value="FAD/NAD-linked reductases, dimerisation (C-terminal) domain"/>
    <property type="match status" value="1"/>
</dbReference>
<evidence type="ECO:0000256" key="7">
    <source>
        <dbReference type="ARBA" id="ARBA00022827"/>
    </source>
</evidence>
<dbReference type="InterPro" id="IPR050151">
    <property type="entry name" value="Class-I_Pyr_Nuc-Dis_Oxidored"/>
</dbReference>
<evidence type="ECO:0000256" key="10">
    <source>
        <dbReference type="ARBA" id="ARBA00023157"/>
    </source>
</evidence>
<keyword evidence="9 13" id="KW-0520">NAD</keyword>
<dbReference type="Pfam" id="PF02852">
    <property type="entry name" value="Pyr_redox_dim"/>
    <property type="match status" value="1"/>
</dbReference>
<keyword evidence="5" id="KW-0963">Cytoplasm</keyword>
<feature type="domain" description="Pyridine nucleotide-disulphide oxidoreductase dimerisation" evidence="14">
    <location>
        <begin position="339"/>
        <end position="448"/>
    </location>
</feature>
<comment type="miscellaneous">
    <text evidence="13">The active site is a redox-active disulfide bond.</text>
</comment>
<organism evidence="16 17">
    <name type="scientific">Fusibacter tunisiensis</name>
    <dbReference type="NCBI Taxonomy" id="1008308"/>
    <lineage>
        <taxon>Bacteria</taxon>
        <taxon>Bacillati</taxon>
        <taxon>Bacillota</taxon>
        <taxon>Clostridia</taxon>
        <taxon>Eubacteriales</taxon>
        <taxon>Eubacteriales Family XII. Incertae Sedis</taxon>
        <taxon>Fusibacter</taxon>
    </lineage>
</organism>
<keyword evidence="10" id="KW-1015">Disulfide bond</keyword>
<dbReference type="SUPFAM" id="SSF51905">
    <property type="entry name" value="FAD/NAD(P)-binding domain"/>
    <property type="match status" value="1"/>
</dbReference>
<proteinExistence type="inferred from homology"/>
<accession>A0ABS2MN39</accession>
<evidence type="ECO:0000256" key="8">
    <source>
        <dbReference type="ARBA" id="ARBA00023002"/>
    </source>
</evidence>
<evidence type="ECO:0000259" key="14">
    <source>
        <dbReference type="Pfam" id="PF02852"/>
    </source>
</evidence>
<dbReference type="RefSeq" id="WP_204661551.1">
    <property type="nucleotide sequence ID" value="NZ_JAFBDT010000002.1"/>
</dbReference>
<feature type="domain" description="FAD/NAD(P)-binding" evidence="15">
    <location>
        <begin position="4"/>
        <end position="320"/>
    </location>
</feature>
<dbReference type="PROSITE" id="PS00076">
    <property type="entry name" value="PYRIDINE_REDOX_1"/>
    <property type="match status" value="1"/>
</dbReference>
<dbReference type="InterPro" id="IPR004099">
    <property type="entry name" value="Pyr_nucl-diS_OxRdtase_dimer"/>
</dbReference>
<comment type="cofactor">
    <cofactor evidence="13">
        <name>FAD</name>
        <dbReference type="ChEBI" id="CHEBI:57692"/>
    </cofactor>
    <text evidence="13">Binds 1 FAD per subunit.</text>
</comment>
<dbReference type="Pfam" id="PF07992">
    <property type="entry name" value="Pyr_redox_2"/>
    <property type="match status" value="1"/>
</dbReference>
<evidence type="ECO:0000256" key="5">
    <source>
        <dbReference type="ARBA" id="ARBA00022490"/>
    </source>
</evidence>
<keyword evidence="6 13" id="KW-0285">Flavoprotein</keyword>
<evidence type="ECO:0000256" key="11">
    <source>
        <dbReference type="ARBA" id="ARBA00023284"/>
    </source>
</evidence>
<evidence type="ECO:0000256" key="4">
    <source>
        <dbReference type="ARBA" id="ARBA00016961"/>
    </source>
</evidence>
<evidence type="ECO:0000313" key="16">
    <source>
        <dbReference type="EMBL" id="MBM7560820.1"/>
    </source>
</evidence>
<dbReference type="PRINTS" id="PR00368">
    <property type="entry name" value="FADPNR"/>
</dbReference>
<sequence>MTAYDIIVLGGGPGGYVAAIKAAQLGAKVAVVEEDRVGGVCLNYGCIPTKTLLKSAKVYQDLLASSQYGIDIENPETVKINWPNLMRRKTQVVDKIVGGVALLLKHNGVEVYKGHGTVIDAQTVDVGGERLSGKNLILATGSSPSMPEIKGLKESVEAGYAVDSTGAIALSEKPRSMTILGGGVISVEFATLYRSLGTKVTILQRSEGILKGVDESVRDTMQGHLKKEGVEIVTNVSIKHVDGSTVHYEVEGQAKSVESDVILVSLGRKPNLKGLENLPLEIGEKGVVVDERMQTNIPGVYAIGDLCGKMMLAHVASAEGLVAAEAIMGETSAIDYRKVPSCIYSFPEVGAIGYSEAEARAAGFDVGVSTFPLSANGKAMAEGETTGFVKIVHDKKYGEVVGVHIVAPHATDMIAEAAVSMMLEGTVYDMAKTIHPHPTLSEIVMEAAHGAVDRPIHIIKKS</sequence>
<keyword evidence="8 13" id="KW-0560">Oxidoreductase</keyword>
<dbReference type="Proteomes" id="UP000767854">
    <property type="component" value="Unassembled WGS sequence"/>
</dbReference>
<dbReference type="PIRSF" id="PIRSF000350">
    <property type="entry name" value="Mercury_reductase_MerA"/>
    <property type="match status" value="1"/>
</dbReference>
<keyword evidence="7 13" id="KW-0274">FAD</keyword>
<dbReference type="Gene3D" id="3.30.390.30">
    <property type="match status" value="1"/>
</dbReference>
<dbReference type="PANTHER" id="PTHR22912">
    <property type="entry name" value="DISULFIDE OXIDOREDUCTASE"/>
    <property type="match status" value="1"/>
</dbReference>
<dbReference type="EMBL" id="JAFBDT010000002">
    <property type="protein sequence ID" value="MBM7560820.1"/>
    <property type="molecule type" value="Genomic_DNA"/>
</dbReference>
<dbReference type="InterPro" id="IPR001100">
    <property type="entry name" value="Pyr_nuc-diS_OxRdtase"/>
</dbReference>